<evidence type="ECO:0000256" key="11">
    <source>
        <dbReference type="ARBA" id="ARBA00022692"/>
    </source>
</evidence>
<comment type="caution">
    <text evidence="20">The sequence shown here is derived from an EMBL/GenBank/DDBJ whole genome shotgun (WGS) entry which is preliminary data.</text>
</comment>
<keyword evidence="10 18" id="KW-0808">Transferase</keyword>
<feature type="transmembrane region" description="Helical" evidence="19">
    <location>
        <begin position="162"/>
        <end position="185"/>
    </location>
</feature>
<keyword evidence="12 18" id="KW-0548">Nucleotidyltransferase</keyword>
<feature type="transmembrane region" description="Helical" evidence="19">
    <location>
        <begin position="135"/>
        <end position="156"/>
    </location>
</feature>
<dbReference type="EMBL" id="JACHVY010000001">
    <property type="protein sequence ID" value="MBB2899893.1"/>
    <property type="molecule type" value="Genomic_DNA"/>
</dbReference>
<evidence type="ECO:0000313" key="21">
    <source>
        <dbReference type="Proteomes" id="UP000533269"/>
    </source>
</evidence>
<evidence type="ECO:0000256" key="7">
    <source>
        <dbReference type="ARBA" id="ARBA00019373"/>
    </source>
</evidence>
<keyword evidence="14" id="KW-0443">Lipid metabolism</keyword>
<dbReference type="InterPro" id="IPR000374">
    <property type="entry name" value="PC_trans"/>
</dbReference>
<keyword evidence="9" id="KW-0444">Lipid biosynthesis</keyword>
<evidence type="ECO:0000256" key="1">
    <source>
        <dbReference type="ARBA" id="ARBA00001698"/>
    </source>
</evidence>
<dbReference type="PANTHER" id="PTHR46382">
    <property type="entry name" value="PHOSPHATIDATE CYTIDYLYLTRANSFERASE"/>
    <property type="match status" value="1"/>
</dbReference>
<dbReference type="GO" id="GO:0005886">
    <property type="term" value="C:plasma membrane"/>
    <property type="evidence" value="ECO:0007669"/>
    <property type="project" value="UniProtKB-SubCell"/>
</dbReference>
<feature type="transmembrane region" description="Helical" evidence="19">
    <location>
        <begin position="224"/>
        <end position="243"/>
    </location>
</feature>
<keyword evidence="16" id="KW-0594">Phospholipid biosynthesis</keyword>
<accession>A0A7W4TJT2</accession>
<evidence type="ECO:0000256" key="8">
    <source>
        <dbReference type="ARBA" id="ARBA00022475"/>
    </source>
</evidence>
<feature type="transmembrane region" description="Helical" evidence="19">
    <location>
        <begin position="97"/>
        <end position="114"/>
    </location>
</feature>
<evidence type="ECO:0000256" key="14">
    <source>
        <dbReference type="ARBA" id="ARBA00023098"/>
    </source>
</evidence>
<evidence type="ECO:0000256" key="12">
    <source>
        <dbReference type="ARBA" id="ARBA00022695"/>
    </source>
</evidence>
<keyword evidence="8" id="KW-1003">Cell membrane</keyword>
<dbReference type="PROSITE" id="PS01315">
    <property type="entry name" value="CDS"/>
    <property type="match status" value="1"/>
</dbReference>
<dbReference type="RefSeq" id="WP_311736479.1">
    <property type="nucleotide sequence ID" value="NZ_JACHVY010000001.1"/>
</dbReference>
<comment type="pathway">
    <text evidence="4">Lipid metabolism.</text>
</comment>
<reference evidence="20 21" key="2">
    <citation type="submission" date="2020-08" db="EMBL/GenBank/DDBJ databases">
        <authorList>
            <person name="Partida-Martinez L."/>
            <person name="Huntemann M."/>
            <person name="Clum A."/>
            <person name="Wang J."/>
            <person name="Palaniappan K."/>
            <person name="Ritter S."/>
            <person name="Chen I.-M."/>
            <person name="Stamatis D."/>
            <person name="Reddy T."/>
            <person name="O'Malley R."/>
            <person name="Daum C."/>
            <person name="Shapiro N."/>
            <person name="Ivanova N."/>
            <person name="Kyrpides N."/>
            <person name="Woyke T."/>
        </authorList>
    </citation>
    <scope>NUCLEOTIDE SEQUENCE [LARGE SCALE GENOMIC DNA]</scope>
    <source>
        <strain evidence="20 21">AS2.23</strain>
    </source>
</reference>
<evidence type="ECO:0000256" key="19">
    <source>
        <dbReference type="SAM" id="Phobius"/>
    </source>
</evidence>
<evidence type="ECO:0000256" key="9">
    <source>
        <dbReference type="ARBA" id="ARBA00022516"/>
    </source>
</evidence>
<evidence type="ECO:0000256" key="3">
    <source>
        <dbReference type="ARBA" id="ARBA00005119"/>
    </source>
</evidence>
<dbReference type="AlphaFoldDB" id="A0A7W4TJT2"/>
<feature type="transmembrane region" description="Helical" evidence="19">
    <location>
        <begin position="197"/>
        <end position="218"/>
    </location>
</feature>
<dbReference type="GO" id="GO:0016024">
    <property type="term" value="P:CDP-diacylglycerol biosynthetic process"/>
    <property type="evidence" value="ECO:0007669"/>
    <property type="project" value="UniProtKB-UniPathway"/>
</dbReference>
<evidence type="ECO:0000256" key="13">
    <source>
        <dbReference type="ARBA" id="ARBA00022989"/>
    </source>
</evidence>
<keyword evidence="17" id="KW-1208">Phospholipid metabolism</keyword>
<evidence type="ECO:0000256" key="15">
    <source>
        <dbReference type="ARBA" id="ARBA00023136"/>
    </source>
</evidence>
<evidence type="ECO:0000256" key="18">
    <source>
        <dbReference type="RuleBase" id="RU003938"/>
    </source>
</evidence>
<comment type="pathway">
    <text evidence="3 18">Phospholipid metabolism; CDP-diacylglycerol biosynthesis; CDP-diacylglycerol from sn-glycerol 3-phosphate: step 3/3.</text>
</comment>
<dbReference type="EC" id="2.7.7.41" evidence="6 18"/>
<keyword evidence="15 19" id="KW-0472">Membrane</keyword>
<gene>
    <name evidence="20" type="ORF">FHR75_000681</name>
</gene>
<evidence type="ECO:0000256" key="16">
    <source>
        <dbReference type="ARBA" id="ARBA00023209"/>
    </source>
</evidence>
<evidence type="ECO:0000313" key="20">
    <source>
        <dbReference type="EMBL" id="MBB2899893.1"/>
    </source>
</evidence>
<organism evidence="20 21">
    <name type="scientific">Kineococcus radiotolerans</name>
    <dbReference type="NCBI Taxonomy" id="131568"/>
    <lineage>
        <taxon>Bacteria</taxon>
        <taxon>Bacillati</taxon>
        <taxon>Actinomycetota</taxon>
        <taxon>Actinomycetes</taxon>
        <taxon>Kineosporiales</taxon>
        <taxon>Kineosporiaceae</taxon>
        <taxon>Kineococcus</taxon>
    </lineage>
</organism>
<dbReference type="PANTHER" id="PTHR46382:SF1">
    <property type="entry name" value="PHOSPHATIDATE CYTIDYLYLTRANSFERASE"/>
    <property type="match status" value="1"/>
</dbReference>
<protein>
    <recommendedName>
        <fullName evidence="7 18">Phosphatidate cytidylyltransferase</fullName>
        <ecNumber evidence="6 18">2.7.7.41</ecNumber>
    </recommendedName>
</protein>
<dbReference type="GO" id="GO:0004605">
    <property type="term" value="F:phosphatidate cytidylyltransferase activity"/>
    <property type="evidence" value="ECO:0007669"/>
    <property type="project" value="UniProtKB-EC"/>
</dbReference>
<dbReference type="Proteomes" id="UP000533269">
    <property type="component" value="Unassembled WGS sequence"/>
</dbReference>
<evidence type="ECO:0000256" key="4">
    <source>
        <dbReference type="ARBA" id="ARBA00005189"/>
    </source>
</evidence>
<reference evidence="20 21" key="1">
    <citation type="submission" date="2020-08" db="EMBL/GenBank/DDBJ databases">
        <title>The Agave Microbiome: Exploring the role of microbial communities in plant adaptations to desert environments.</title>
        <authorList>
            <person name="Partida-Martinez L.P."/>
        </authorList>
    </citation>
    <scope>NUCLEOTIDE SEQUENCE [LARGE SCALE GENOMIC DNA]</scope>
    <source>
        <strain evidence="20 21">AS2.23</strain>
    </source>
</reference>
<name>A0A7W4TJT2_KINRA</name>
<comment type="similarity">
    <text evidence="5 18">Belongs to the CDS family.</text>
</comment>
<evidence type="ECO:0000256" key="6">
    <source>
        <dbReference type="ARBA" id="ARBA00012487"/>
    </source>
</evidence>
<sequence length="291" mass="29700">MTSDVTGHPATTDPPRRAGRNLPAAVGIGLGLGAAVVASLFIRPEAFVVFATVAVLYGSVEVVRAFRSRHLRVPVLPPVVGTLAMLPGAYLGGGETLLVAYVLTVFAVLAHRLLGDGGDHGSPVPVPAVRDVAGGLFVVSYVPLLAGFAMLMLAASDGPWRVLVFVLLVVASDVGGYATGVLWGRHPMAPSVSPKKSWEGTAGSLVVGAVTGAIALPLALDGSWWGGALLGLVTVVVAVLGDLSESMLKRDLGIKDMGTLLPGHGGVMDRLDSLLPAAPVVHLLLLVLVGS</sequence>
<comment type="subcellular location">
    <subcellularLocation>
        <location evidence="2">Cell membrane</location>
        <topology evidence="2">Multi-pass membrane protein</topology>
    </subcellularLocation>
</comment>
<keyword evidence="11 18" id="KW-0812">Transmembrane</keyword>
<proteinExistence type="inferred from homology"/>
<evidence type="ECO:0000256" key="5">
    <source>
        <dbReference type="ARBA" id="ARBA00010185"/>
    </source>
</evidence>
<evidence type="ECO:0000256" key="10">
    <source>
        <dbReference type="ARBA" id="ARBA00022679"/>
    </source>
</evidence>
<feature type="transmembrane region" description="Helical" evidence="19">
    <location>
        <begin position="21"/>
        <end position="41"/>
    </location>
</feature>
<feature type="transmembrane region" description="Helical" evidence="19">
    <location>
        <begin position="47"/>
        <end position="66"/>
    </location>
</feature>
<comment type="catalytic activity">
    <reaction evidence="1 18">
        <text>a 1,2-diacyl-sn-glycero-3-phosphate + CTP + H(+) = a CDP-1,2-diacyl-sn-glycerol + diphosphate</text>
        <dbReference type="Rhea" id="RHEA:16229"/>
        <dbReference type="ChEBI" id="CHEBI:15378"/>
        <dbReference type="ChEBI" id="CHEBI:33019"/>
        <dbReference type="ChEBI" id="CHEBI:37563"/>
        <dbReference type="ChEBI" id="CHEBI:58332"/>
        <dbReference type="ChEBI" id="CHEBI:58608"/>
        <dbReference type="EC" id="2.7.7.41"/>
    </reaction>
</comment>
<evidence type="ECO:0000256" key="2">
    <source>
        <dbReference type="ARBA" id="ARBA00004651"/>
    </source>
</evidence>
<dbReference type="UniPathway" id="UPA00557">
    <property type="reaction ID" value="UER00614"/>
</dbReference>
<dbReference type="Pfam" id="PF01148">
    <property type="entry name" value="CTP_transf_1"/>
    <property type="match status" value="1"/>
</dbReference>
<evidence type="ECO:0000256" key="17">
    <source>
        <dbReference type="ARBA" id="ARBA00023264"/>
    </source>
</evidence>
<keyword evidence="13 19" id="KW-1133">Transmembrane helix</keyword>